<evidence type="ECO:0000313" key="2">
    <source>
        <dbReference type="EMBL" id="PTU76862.1"/>
    </source>
</evidence>
<name>A0A2T5PGM7_ECTOL</name>
<dbReference type="Proteomes" id="UP000244052">
    <property type="component" value="Unassembled WGS sequence"/>
</dbReference>
<comment type="caution">
    <text evidence="2">The sequence shown here is derived from an EMBL/GenBank/DDBJ whole genome shotgun (WGS) entry which is preliminary data.</text>
</comment>
<gene>
    <name evidence="2" type="ORF">DBO86_22975</name>
</gene>
<proteinExistence type="predicted"/>
<organism evidence="2 3">
    <name type="scientific">Ectopseudomonas oleovorans</name>
    <name type="common">Pseudomonas oleovorans</name>
    <dbReference type="NCBI Taxonomy" id="301"/>
    <lineage>
        <taxon>Bacteria</taxon>
        <taxon>Pseudomonadati</taxon>
        <taxon>Pseudomonadota</taxon>
        <taxon>Gammaproteobacteria</taxon>
        <taxon>Pseudomonadales</taxon>
        <taxon>Pseudomonadaceae</taxon>
        <taxon>Ectopseudomonas</taxon>
    </lineage>
</organism>
<sequence length="104" mass="11887">MAKTQKERDDAAAQRRKGAQEVELRHRVRPGILAILTELMEWGEHTERTECLQTLLLNVHALGRDHAAALLQPPRHEIHISPTVARQLYQQGAEQAGRLDRQEQ</sequence>
<dbReference type="EMBL" id="QASO01000129">
    <property type="protein sequence ID" value="PTU76862.1"/>
    <property type="molecule type" value="Genomic_DNA"/>
</dbReference>
<evidence type="ECO:0000256" key="1">
    <source>
        <dbReference type="SAM" id="MobiDB-lite"/>
    </source>
</evidence>
<accession>A0A2T5PGM7</accession>
<dbReference type="RefSeq" id="WP_108234952.1">
    <property type="nucleotide sequence ID" value="NZ_QASO01000129.1"/>
</dbReference>
<protein>
    <submittedName>
        <fullName evidence="2">Uncharacterized protein</fullName>
    </submittedName>
</protein>
<feature type="region of interest" description="Disordered" evidence="1">
    <location>
        <begin position="1"/>
        <end position="22"/>
    </location>
</feature>
<reference evidence="2 3" key="1">
    <citation type="submission" date="2018-04" db="EMBL/GenBank/DDBJ databases">
        <title>Pseudomonas sp. nov., isolated from mangrove soil.</title>
        <authorList>
            <person name="Chen C."/>
        </authorList>
    </citation>
    <scope>NUCLEOTIDE SEQUENCE [LARGE SCALE GENOMIC DNA]</scope>
    <source>
        <strain evidence="2 3">JCM 14246</strain>
    </source>
</reference>
<dbReference type="AlphaFoldDB" id="A0A2T5PGM7"/>
<keyword evidence="3" id="KW-1185">Reference proteome</keyword>
<evidence type="ECO:0000313" key="3">
    <source>
        <dbReference type="Proteomes" id="UP000244052"/>
    </source>
</evidence>